<protein>
    <submittedName>
        <fullName evidence="2">Uncharacterized protein</fullName>
    </submittedName>
</protein>
<accession>A0AAV5FJ19</accession>
<name>A0AAV5FJ19_ELECO</name>
<dbReference type="EMBL" id="BQKI01000085">
    <property type="protein sequence ID" value="GJN34435.1"/>
    <property type="molecule type" value="Genomic_DNA"/>
</dbReference>
<dbReference type="Proteomes" id="UP001054889">
    <property type="component" value="Unassembled WGS sequence"/>
</dbReference>
<feature type="transmembrane region" description="Helical" evidence="1">
    <location>
        <begin position="67"/>
        <end position="89"/>
    </location>
</feature>
<sequence length="109" mass="12122">MGQMAMKKANQANDDLLATAEVTKLAILMRNEAVKKKDELLREKAGEMKKAEAAVSTSHFYQRQATYAWMTTIIVIVMMLLGLILMATISEVIHLSHSAGDILPMNNMK</sequence>
<keyword evidence="1" id="KW-0812">Transmembrane</keyword>
<gene>
    <name evidence="2" type="primary">gb23093</name>
    <name evidence="2" type="ORF">PR202_gb23093</name>
</gene>
<evidence type="ECO:0000313" key="2">
    <source>
        <dbReference type="EMBL" id="GJN34435.1"/>
    </source>
</evidence>
<reference evidence="2" key="2">
    <citation type="submission" date="2021-12" db="EMBL/GenBank/DDBJ databases">
        <title>Resequencing data analysis of finger millet.</title>
        <authorList>
            <person name="Hatakeyama M."/>
            <person name="Aluri S."/>
            <person name="Balachadran M.T."/>
            <person name="Sivarajan S.R."/>
            <person name="Poveda L."/>
            <person name="Shimizu-Inatsugi R."/>
            <person name="Schlapbach R."/>
            <person name="Sreeman S.M."/>
            <person name="Shimizu K.K."/>
        </authorList>
    </citation>
    <scope>NUCLEOTIDE SEQUENCE</scope>
</reference>
<evidence type="ECO:0000313" key="3">
    <source>
        <dbReference type="Proteomes" id="UP001054889"/>
    </source>
</evidence>
<keyword evidence="1" id="KW-0472">Membrane</keyword>
<comment type="caution">
    <text evidence="2">The sequence shown here is derived from an EMBL/GenBank/DDBJ whole genome shotgun (WGS) entry which is preliminary data.</text>
</comment>
<keyword evidence="1" id="KW-1133">Transmembrane helix</keyword>
<reference evidence="2" key="1">
    <citation type="journal article" date="2018" name="DNA Res.">
        <title>Multiple hybrid de novo genome assembly of finger millet, an orphan allotetraploid crop.</title>
        <authorList>
            <person name="Hatakeyama M."/>
            <person name="Aluri S."/>
            <person name="Balachadran M.T."/>
            <person name="Sivarajan S.R."/>
            <person name="Patrignani A."/>
            <person name="Gruter S."/>
            <person name="Poveda L."/>
            <person name="Shimizu-Inatsugi R."/>
            <person name="Baeten J."/>
            <person name="Francoijs K.J."/>
            <person name="Nataraja K.N."/>
            <person name="Reddy Y.A.N."/>
            <person name="Phadnis S."/>
            <person name="Ravikumar R.L."/>
            <person name="Schlapbach R."/>
            <person name="Sreeman S.M."/>
            <person name="Shimizu K.K."/>
        </authorList>
    </citation>
    <scope>NUCLEOTIDE SEQUENCE</scope>
</reference>
<dbReference type="AlphaFoldDB" id="A0AAV5FJ19"/>
<organism evidence="2 3">
    <name type="scientific">Eleusine coracana subsp. coracana</name>
    <dbReference type="NCBI Taxonomy" id="191504"/>
    <lineage>
        <taxon>Eukaryota</taxon>
        <taxon>Viridiplantae</taxon>
        <taxon>Streptophyta</taxon>
        <taxon>Embryophyta</taxon>
        <taxon>Tracheophyta</taxon>
        <taxon>Spermatophyta</taxon>
        <taxon>Magnoliopsida</taxon>
        <taxon>Liliopsida</taxon>
        <taxon>Poales</taxon>
        <taxon>Poaceae</taxon>
        <taxon>PACMAD clade</taxon>
        <taxon>Chloridoideae</taxon>
        <taxon>Cynodonteae</taxon>
        <taxon>Eleusininae</taxon>
        <taxon>Eleusine</taxon>
    </lineage>
</organism>
<evidence type="ECO:0000256" key="1">
    <source>
        <dbReference type="SAM" id="Phobius"/>
    </source>
</evidence>
<keyword evidence="3" id="KW-1185">Reference proteome</keyword>
<proteinExistence type="predicted"/>